<name>A0A922L727_DERFA</name>
<evidence type="ECO:0000256" key="3">
    <source>
        <dbReference type="ARBA" id="ARBA00019141"/>
    </source>
</evidence>
<evidence type="ECO:0000313" key="13">
    <source>
        <dbReference type="Proteomes" id="UP000790347"/>
    </source>
</evidence>
<evidence type="ECO:0000256" key="10">
    <source>
        <dbReference type="SAM" id="Coils"/>
    </source>
</evidence>
<keyword evidence="7 9" id="KW-0804">Transcription</keyword>
<comment type="subcellular location">
    <subcellularLocation>
        <location evidence="1">Nucleus</location>
    </subcellularLocation>
</comment>
<dbReference type="Pfam" id="PF09340">
    <property type="entry name" value="NuA4"/>
    <property type="match status" value="1"/>
</dbReference>
<evidence type="ECO:0000256" key="5">
    <source>
        <dbReference type="ARBA" id="ARBA00023015"/>
    </source>
</evidence>
<dbReference type="EMBL" id="ASGP02000004">
    <property type="protein sequence ID" value="KAH9512153.1"/>
    <property type="molecule type" value="Genomic_DNA"/>
</dbReference>
<evidence type="ECO:0000256" key="11">
    <source>
        <dbReference type="SAM" id="MobiDB-lite"/>
    </source>
</evidence>
<feature type="compositionally biased region" description="Basic residues" evidence="11">
    <location>
        <begin position="144"/>
        <end position="158"/>
    </location>
</feature>
<keyword evidence="13" id="KW-1185">Reference proteome</keyword>
<dbReference type="GO" id="GO:0000123">
    <property type="term" value="C:histone acetyltransferase complex"/>
    <property type="evidence" value="ECO:0007669"/>
    <property type="project" value="InterPro"/>
</dbReference>
<dbReference type="GO" id="GO:0006325">
    <property type="term" value="P:chromatin organization"/>
    <property type="evidence" value="ECO:0007669"/>
    <property type="project" value="UniProtKB-KW"/>
</dbReference>
<feature type="region of interest" description="Disordered" evidence="11">
    <location>
        <begin position="104"/>
        <end position="158"/>
    </location>
</feature>
<keyword evidence="6 10" id="KW-0175">Coiled coil</keyword>
<keyword evidence="5 9" id="KW-0805">Transcription regulation</keyword>
<evidence type="ECO:0000256" key="1">
    <source>
        <dbReference type="ARBA" id="ARBA00004123"/>
    </source>
</evidence>
<reference evidence="12" key="1">
    <citation type="submission" date="2013-05" db="EMBL/GenBank/DDBJ databases">
        <authorList>
            <person name="Yim A.K.Y."/>
            <person name="Chan T.F."/>
            <person name="Ji K.M."/>
            <person name="Liu X.Y."/>
            <person name="Zhou J.W."/>
            <person name="Li R.Q."/>
            <person name="Yang K.Y."/>
            <person name="Li J."/>
            <person name="Li M."/>
            <person name="Law P.T.W."/>
            <person name="Wu Y.L."/>
            <person name="Cai Z.L."/>
            <person name="Qin H."/>
            <person name="Bao Y."/>
            <person name="Leung R.K.K."/>
            <person name="Ng P.K.S."/>
            <person name="Zou J."/>
            <person name="Zhong X.J."/>
            <person name="Ran P.X."/>
            <person name="Zhong N.S."/>
            <person name="Liu Z.G."/>
            <person name="Tsui S.K.W."/>
        </authorList>
    </citation>
    <scope>NUCLEOTIDE SEQUENCE</scope>
    <source>
        <strain evidence="12">Derf</strain>
        <tissue evidence="12">Whole organism</tissue>
    </source>
</reference>
<keyword evidence="8" id="KW-0539">Nucleus</keyword>
<feature type="compositionally biased region" description="Polar residues" evidence="11">
    <location>
        <begin position="117"/>
        <end position="132"/>
    </location>
</feature>
<comment type="similarity">
    <text evidence="2 9">Belongs to the EAF6 family.</text>
</comment>
<dbReference type="OrthoDB" id="440324at2759"/>
<dbReference type="PANTHER" id="PTHR13476">
    <property type="entry name" value="CHROMATIN MODIFICATION-RELATED PROTEIN MEAF6"/>
    <property type="match status" value="1"/>
</dbReference>
<comment type="caution">
    <text evidence="12">The sequence shown here is derived from an EMBL/GenBank/DDBJ whole genome shotgun (WGS) entry which is preliminary data.</text>
</comment>
<evidence type="ECO:0000256" key="2">
    <source>
        <dbReference type="ARBA" id="ARBA00010916"/>
    </source>
</evidence>
<evidence type="ECO:0000313" key="12">
    <source>
        <dbReference type="EMBL" id="KAH9512153.1"/>
    </source>
</evidence>
<feature type="compositionally biased region" description="Low complexity" evidence="11">
    <location>
        <begin position="133"/>
        <end position="143"/>
    </location>
</feature>
<protein>
    <recommendedName>
        <fullName evidence="3">Chromatin modification-related protein MEAF6</fullName>
    </recommendedName>
</protein>
<evidence type="ECO:0000256" key="4">
    <source>
        <dbReference type="ARBA" id="ARBA00022853"/>
    </source>
</evidence>
<dbReference type="Proteomes" id="UP000790347">
    <property type="component" value="Unassembled WGS sequence"/>
</dbReference>
<reference evidence="12" key="2">
    <citation type="journal article" date="2022" name="Res Sq">
        <title>Comparative Genomics Reveals Insights into the Divergent Evolution of Astigmatic Mites and Household Pest Adaptations.</title>
        <authorList>
            <person name="Xiong Q."/>
            <person name="Wan A.T.-Y."/>
            <person name="Liu X.-Y."/>
            <person name="Fung C.S.-H."/>
            <person name="Xiao X."/>
            <person name="Malainual N."/>
            <person name="Hou J."/>
            <person name="Wang L."/>
            <person name="Wang M."/>
            <person name="Yang K."/>
            <person name="Cui Y."/>
            <person name="Leung E."/>
            <person name="Nong W."/>
            <person name="Shin S.-K."/>
            <person name="Au S."/>
            <person name="Jeong K.Y."/>
            <person name="Chew F.T."/>
            <person name="Hui J."/>
            <person name="Leung T.F."/>
            <person name="Tungtrongchitr A."/>
            <person name="Zhong N."/>
            <person name="Liu Z."/>
            <person name="Tsui S."/>
        </authorList>
    </citation>
    <scope>NUCLEOTIDE SEQUENCE</scope>
    <source>
        <strain evidence="12">Derf</strain>
        <tissue evidence="12">Whole organism</tissue>
    </source>
</reference>
<dbReference type="AlphaFoldDB" id="A0A922L727"/>
<keyword evidence="4" id="KW-0156">Chromatin regulator</keyword>
<sequence length="158" mass="18078">MINTMTSKTNAPSTISDTKNHLAELIKKRAEMQQSLRTLEQQIYNFEGSYLEDTYQYGNIIKGWERYLSTNRTNQSSSDRKNVRKFKEADRLFSKSSVTFQLVKDNEHGQNEADIHNANSGSEDGESNSVDENMNSSKLSKVSNKSKKNMAKRPKKDD</sequence>
<feature type="compositionally biased region" description="Basic and acidic residues" evidence="11">
    <location>
        <begin position="104"/>
        <end position="115"/>
    </location>
</feature>
<gene>
    <name evidence="12" type="primary">MEAF6</name>
    <name evidence="12" type="ORF">DERF_010550</name>
</gene>
<evidence type="ECO:0000256" key="7">
    <source>
        <dbReference type="ARBA" id="ARBA00023163"/>
    </source>
</evidence>
<dbReference type="GO" id="GO:0005634">
    <property type="term" value="C:nucleus"/>
    <property type="evidence" value="ECO:0007669"/>
    <property type="project" value="UniProtKB-SubCell"/>
</dbReference>
<organism evidence="12 13">
    <name type="scientific">Dermatophagoides farinae</name>
    <name type="common">American house dust mite</name>
    <dbReference type="NCBI Taxonomy" id="6954"/>
    <lineage>
        <taxon>Eukaryota</taxon>
        <taxon>Metazoa</taxon>
        <taxon>Ecdysozoa</taxon>
        <taxon>Arthropoda</taxon>
        <taxon>Chelicerata</taxon>
        <taxon>Arachnida</taxon>
        <taxon>Acari</taxon>
        <taxon>Acariformes</taxon>
        <taxon>Sarcoptiformes</taxon>
        <taxon>Astigmata</taxon>
        <taxon>Psoroptidia</taxon>
        <taxon>Analgoidea</taxon>
        <taxon>Pyroglyphidae</taxon>
        <taxon>Dermatophagoidinae</taxon>
        <taxon>Dermatophagoides</taxon>
    </lineage>
</organism>
<dbReference type="InterPro" id="IPR015418">
    <property type="entry name" value="Eaf6"/>
</dbReference>
<evidence type="ECO:0000256" key="8">
    <source>
        <dbReference type="ARBA" id="ARBA00023242"/>
    </source>
</evidence>
<feature type="coiled-coil region" evidence="10">
    <location>
        <begin position="15"/>
        <end position="42"/>
    </location>
</feature>
<evidence type="ECO:0000256" key="6">
    <source>
        <dbReference type="ARBA" id="ARBA00023054"/>
    </source>
</evidence>
<accession>A0A922L727</accession>
<evidence type="ECO:0000256" key="9">
    <source>
        <dbReference type="RuleBase" id="RU368022"/>
    </source>
</evidence>
<proteinExistence type="inferred from homology"/>